<dbReference type="EMBL" id="LXQA010386067">
    <property type="protein sequence ID" value="MCI48384.1"/>
    <property type="molecule type" value="Genomic_DNA"/>
</dbReference>
<accession>A0A392SJK3</accession>
<sequence length="28" mass="3168">RLVAEVAEVVVVEEDSIDLHTWQNSESN</sequence>
<name>A0A392SJK3_9FABA</name>
<comment type="caution">
    <text evidence="1">The sequence shown here is derived from an EMBL/GenBank/DDBJ whole genome shotgun (WGS) entry which is preliminary data.</text>
</comment>
<protein>
    <submittedName>
        <fullName evidence="1">Uncharacterized protein</fullName>
    </submittedName>
</protein>
<dbReference type="Proteomes" id="UP000265520">
    <property type="component" value="Unassembled WGS sequence"/>
</dbReference>
<proteinExistence type="predicted"/>
<evidence type="ECO:0000313" key="2">
    <source>
        <dbReference type="Proteomes" id="UP000265520"/>
    </source>
</evidence>
<reference evidence="1 2" key="1">
    <citation type="journal article" date="2018" name="Front. Plant Sci.">
        <title>Red Clover (Trifolium pratense) and Zigzag Clover (T. medium) - A Picture of Genomic Similarities and Differences.</title>
        <authorList>
            <person name="Dluhosova J."/>
            <person name="Istvanek J."/>
            <person name="Nedelnik J."/>
            <person name="Repkova J."/>
        </authorList>
    </citation>
    <scope>NUCLEOTIDE SEQUENCE [LARGE SCALE GENOMIC DNA]</scope>
    <source>
        <strain evidence="2">cv. 10/8</strain>
        <tissue evidence="1">Leaf</tissue>
    </source>
</reference>
<keyword evidence="2" id="KW-1185">Reference proteome</keyword>
<evidence type="ECO:0000313" key="1">
    <source>
        <dbReference type="EMBL" id="MCI48384.1"/>
    </source>
</evidence>
<organism evidence="1 2">
    <name type="scientific">Trifolium medium</name>
    <dbReference type="NCBI Taxonomy" id="97028"/>
    <lineage>
        <taxon>Eukaryota</taxon>
        <taxon>Viridiplantae</taxon>
        <taxon>Streptophyta</taxon>
        <taxon>Embryophyta</taxon>
        <taxon>Tracheophyta</taxon>
        <taxon>Spermatophyta</taxon>
        <taxon>Magnoliopsida</taxon>
        <taxon>eudicotyledons</taxon>
        <taxon>Gunneridae</taxon>
        <taxon>Pentapetalae</taxon>
        <taxon>rosids</taxon>
        <taxon>fabids</taxon>
        <taxon>Fabales</taxon>
        <taxon>Fabaceae</taxon>
        <taxon>Papilionoideae</taxon>
        <taxon>50 kb inversion clade</taxon>
        <taxon>NPAAA clade</taxon>
        <taxon>Hologalegina</taxon>
        <taxon>IRL clade</taxon>
        <taxon>Trifolieae</taxon>
        <taxon>Trifolium</taxon>
    </lineage>
</organism>
<dbReference type="AlphaFoldDB" id="A0A392SJK3"/>
<feature type="non-terminal residue" evidence="1">
    <location>
        <position position="1"/>
    </location>
</feature>